<evidence type="ECO:0000313" key="4">
    <source>
        <dbReference type="EMBL" id="KAI3430461.1"/>
    </source>
</evidence>
<organism evidence="4 5">
    <name type="scientific">Chlorella vulgaris</name>
    <name type="common">Green alga</name>
    <dbReference type="NCBI Taxonomy" id="3077"/>
    <lineage>
        <taxon>Eukaryota</taxon>
        <taxon>Viridiplantae</taxon>
        <taxon>Chlorophyta</taxon>
        <taxon>core chlorophytes</taxon>
        <taxon>Trebouxiophyceae</taxon>
        <taxon>Chlorellales</taxon>
        <taxon>Chlorellaceae</taxon>
        <taxon>Chlorella clade</taxon>
        <taxon>Chlorella</taxon>
    </lineage>
</organism>
<evidence type="ECO:0000259" key="3">
    <source>
        <dbReference type="PROSITE" id="PS51324"/>
    </source>
</evidence>
<evidence type="ECO:0000313" key="5">
    <source>
        <dbReference type="Proteomes" id="UP001055712"/>
    </source>
</evidence>
<dbReference type="GO" id="GO:0016972">
    <property type="term" value="F:thiol oxidase activity"/>
    <property type="evidence" value="ECO:0007669"/>
    <property type="project" value="InterPro"/>
</dbReference>
<dbReference type="AlphaFoldDB" id="A0A9D4TNQ2"/>
<keyword evidence="5" id="KW-1185">Reference proteome</keyword>
<feature type="compositionally biased region" description="Low complexity" evidence="1">
    <location>
        <begin position="82"/>
        <end position="95"/>
    </location>
</feature>
<comment type="caution">
    <text evidence="4">The sequence shown here is derived from an EMBL/GenBank/DDBJ whole genome shotgun (WGS) entry which is preliminary data.</text>
</comment>
<dbReference type="GO" id="GO:0005634">
    <property type="term" value="C:nucleus"/>
    <property type="evidence" value="ECO:0007669"/>
    <property type="project" value="InterPro"/>
</dbReference>
<dbReference type="Proteomes" id="UP001055712">
    <property type="component" value="Unassembled WGS sequence"/>
</dbReference>
<proteinExistence type="predicted"/>
<feature type="region of interest" description="Disordered" evidence="1">
    <location>
        <begin position="218"/>
        <end position="262"/>
    </location>
</feature>
<dbReference type="InterPro" id="IPR017905">
    <property type="entry name" value="ERV/ALR_sulphydryl_oxidase"/>
</dbReference>
<protein>
    <recommendedName>
        <fullName evidence="6">SBP-type domain-containing protein</fullName>
    </recommendedName>
</protein>
<reference evidence="4" key="1">
    <citation type="journal article" date="2019" name="Plant J.">
        <title>Chlorella vulgaris genome assembly and annotation reveals the molecular basis for metabolic acclimation to high light conditions.</title>
        <authorList>
            <person name="Cecchin M."/>
            <person name="Marcolungo L."/>
            <person name="Rossato M."/>
            <person name="Girolomoni L."/>
            <person name="Cosentino E."/>
            <person name="Cuine S."/>
            <person name="Li-Beisson Y."/>
            <person name="Delledonne M."/>
            <person name="Ballottari M."/>
        </authorList>
    </citation>
    <scope>NUCLEOTIDE SEQUENCE</scope>
    <source>
        <strain evidence="4">211/11P</strain>
    </source>
</reference>
<dbReference type="OrthoDB" id="1428121at2759"/>
<dbReference type="InterPro" id="IPR004333">
    <property type="entry name" value="SBP_dom"/>
</dbReference>
<dbReference type="InterPro" id="IPR036893">
    <property type="entry name" value="SBP_sf"/>
</dbReference>
<feature type="domain" description="SBP-type" evidence="2">
    <location>
        <begin position="1"/>
        <end position="61"/>
    </location>
</feature>
<dbReference type="Gene3D" id="4.10.1100.10">
    <property type="entry name" value="Transcription factor, SBP-box domain"/>
    <property type="match status" value="1"/>
</dbReference>
<feature type="domain" description="ERV/ALR sulfhydryl oxidase" evidence="3">
    <location>
        <begin position="340"/>
        <end position="357"/>
    </location>
</feature>
<dbReference type="PROSITE" id="PS51324">
    <property type="entry name" value="ERV_ALR"/>
    <property type="match status" value="1"/>
</dbReference>
<evidence type="ECO:0000256" key="1">
    <source>
        <dbReference type="SAM" id="MobiDB-lite"/>
    </source>
</evidence>
<evidence type="ECO:0000259" key="2">
    <source>
        <dbReference type="PROSITE" id="PS51141"/>
    </source>
</evidence>
<evidence type="ECO:0008006" key="6">
    <source>
        <dbReference type="Google" id="ProtNLM"/>
    </source>
</evidence>
<feature type="compositionally biased region" description="Pro residues" evidence="1">
    <location>
        <begin position="331"/>
        <end position="344"/>
    </location>
</feature>
<dbReference type="Pfam" id="PF03110">
    <property type="entry name" value="SBP"/>
    <property type="match status" value="1"/>
</dbReference>
<feature type="region of interest" description="Disordered" evidence="1">
    <location>
        <begin position="59"/>
        <end position="115"/>
    </location>
</feature>
<feature type="compositionally biased region" description="Polar residues" evidence="1">
    <location>
        <begin position="230"/>
        <end position="247"/>
    </location>
</feature>
<reference evidence="4" key="2">
    <citation type="submission" date="2020-11" db="EMBL/GenBank/DDBJ databases">
        <authorList>
            <person name="Cecchin M."/>
            <person name="Marcolungo L."/>
            <person name="Rossato M."/>
            <person name="Girolomoni L."/>
            <person name="Cosentino E."/>
            <person name="Cuine S."/>
            <person name="Li-Beisson Y."/>
            <person name="Delledonne M."/>
            <person name="Ballottari M."/>
        </authorList>
    </citation>
    <scope>NUCLEOTIDE SEQUENCE</scope>
    <source>
        <strain evidence="4">211/11P</strain>
        <tissue evidence="4">Whole cell</tissue>
    </source>
</reference>
<gene>
    <name evidence="4" type="ORF">D9Q98_005056</name>
</gene>
<sequence length="357" mass="39182">MAEVHRICPEHRRSLRIVAEDGTAWRFCLQCAKLHTLDEFSGDRRSCQSSLLLRRQRKRERQLAEQEDREDSLKLRKRSSSSKKAAAAGTGTGSLPIEAPPSDASDATPVEQQAHGCGSGWEAVHCQMMHDSTSQEQLAVLLDNGLSAASSGAYWQPSPLQQPLTLRSGSFNQPPQEQQLLRPGRQAAAGVAQQQQQQQQQQAVVVVTQVPQKSPFEWQEDGAAPRHPGQQAQPYSASQPRSVSRMSVPTPALPSPGYSGQQLSHQWRMPLLQPSSVPPAPSAHLAEEAIQLLERGASMYTGGLEVPSEAEMLNLSQDLGLFLYGSSIPQQQPPPRAAHTPPSPHQVWGDELWRLLH</sequence>
<dbReference type="EMBL" id="SIDB01000007">
    <property type="protein sequence ID" value="KAI3430461.1"/>
    <property type="molecule type" value="Genomic_DNA"/>
</dbReference>
<feature type="region of interest" description="Disordered" evidence="1">
    <location>
        <begin position="326"/>
        <end position="345"/>
    </location>
</feature>
<feature type="compositionally biased region" description="Basic and acidic residues" evidence="1">
    <location>
        <begin position="61"/>
        <end position="74"/>
    </location>
</feature>
<name>A0A9D4TNQ2_CHLVU</name>
<dbReference type="GO" id="GO:0003677">
    <property type="term" value="F:DNA binding"/>
    <property type="evidence" value="ECO:0007669"/>
    <property type="project" value="InterPro"/>
</dbReference>
<dbReference type="PROSITE" id="PS51141">
    <property type="entry name" value="ZF_SBP"/>
    <property type="match status" value="1"/>
</dbReference>
<dbReference type="SUPFAM" id="SSF103612">
    <property type="entry name" value="SBT domain"/>
    <property type="match status" value="1"/>
</dbReference>
<accession>A0A9D4TNQ2</accession>